<keyword evidence="3" id="KW-1185">Reference proteome</keyword>
<comment type="caution">
    <text evidence="2">The sequence shown here is derived from an EMBL/GenBank/DDBJ whole genome shotgun (WGS) entry which is preliminary data.</text>
</comment>
<feature type="signal peptide" evidence="1">
    <location>
        <begin position="1"/>
        <end position="28"/>
    </location>
</feature>
<dbReference type="Proteomes" id="UP000076959">
    <property type="component" value="Unassembled WGS sequence"/>
</dbReference>
<evidence type="ECO:0008006" key="4">
    <source>
        <dbReference type="Google" id="ProtNLM"/>
    </source>
</evidence>
<name>A0A176Z3B3_9BRAD</name>
<protein>
    <recommendedName>
        <fullName evidence="4">DUF4426 domain-containing protein</fullName>
    </recommendedName>
</protein>
<reference evidence="2 3" key="1">
    <citation type="submission" date="2016-03" db="EMBL/GenBank/DDBJ databases">
        <title>Draft Genome Sequence of the Strain BR 10245 (Bradyrhizobium sp.) isolated from nodules of Centrolobium paraense.</title>
        <authorList>
            <person name="Simoes-Araujo J.L.Sr."/>
            <person name="Barauna A.C."/>
            <person name="Silva K."/>
            <person name="Zilli J.E."/>
        </authorList>
    </citation>
    <scope>NUCLEOTIDE SEQUENCE [LARGE SCALE GENOMIC DNA]</scope>
    <source>
        <strain evidence="2 3">BR 10245</strain>
    </source>
</reference>
<feature type="chain" id="PRO_5008055458" description="DUF4426 domain-containing protein" evidence="1">
    <location>
        <begin position="29"/>
        <end position="143"/>
    </location>
</feature>
<dbReference type="AlphaFoldDB" id="A0A176Z3B3"/>
<evidence type="ECO:0000313" key="3">
    <source>
        <dbReference type="Proteomes" id="UP000076959"/>
    </source>
</evidence>
<evidence type="ECO:0000313" key="2">
    <source>
        <dbReference type="EMBL" id="OAF13833.1"/>
    </source>
</evidence>
<proteinExistence type="predicted"/>
<gene>
    <name evidence="2" type="ORF">AYJ54_43160</name>
</gene>
<evidence type="ECO:0000256" key="1">
    <source>
        <dbReference type="SAM" id="SignalP"/>
    </source>
</evidence>
<keyword evidence="1" id="KW-0732">Signal</keyword>
<accession>A0A176Z3B3</accession>
<dbReference type="EMBL" id="LUUB01000033">
    <property type="protein sequence ID" value="OAF13833.1"/>
    <property type="molecule type" value="Genomic_DNA"/>
</dbReference>
<dbReference type="STRING" id="1505087.AYJ54_43160"/>
<organism evidence="2 3">
    <name type="scientific">Bradyrhizobium centrolobii</name>
    <dbReference type="NCBI Taxonomy" id="1505087"/>
    <lineage>
        <taxon>Bacteria</taxon>
        <taxon>Pseudomonadati</taxon>
        <taxon>Pseudomonadota</taxon>
        <taxon>Alphaproteobacteria</taxon>
        <taxon>Hyphomicrobiales</taxon>
        <taxon>Nitrobacteraceae</taxon>
        <taxon>Bradyrhizobium</taxon>
    </lineage>
</organism>
<sequence length="143" mass="15600">MLIRFSAFTLVAALATSPASLGFEPARADESPAYVVEVTDVSAMVGELAVLHATLRIRDGYRVLQGYNNRVIELSSFDDGVAFERRVVRGTIQEGGLDFAIGVRATKPGRHPINGYFRVGYIHDPDEFAMVSLRLIANVNGTE</sequence>